<proteinExistence type="predicted"/>
<gene>
    <name evidence="4" type="ORF">COU81_03580</name>
</gene>
<dbReference type="Pfam" id="PF00534">
    <property type="entry name" value="Glycos_transf_1"/>
    <property type="match status" value="1"/>
</dbReference>
<feature type="transmembrane region" description="Helical" evidence="2">
    <location>
        <begin position="80"/>
        <end position="99"/>
    </location>
</feature>
<keyword evidence="2" id="KW-0472">Membrane</keyword>
<comment type="caution">
    <text evidence="4">The sequence shown here is derived from an EMBL/GenBank/DDBJ whole genome shotgun (WGS) entry which is preliminary data.</text>
</comment>
<reference evidence="5" key="1">
    <citation type="submission" date="2017-09" db="EMBL/GenBank/DDBJ databases">
        <title>Depth-based differentiation of microbial function through sediment-hosted aquifers and enrichment of novel symbionts in the deep terrestrial subsurface.</title>
        <authorList>
            <person name="Probst A.J."/>
            <person name="Ladd B."/>
            <person name="Jarett J.K."/>
            <person name="Geller-Mcgrath D.E."/>
            <person name="Sieber C.M.K."/>
            <person name="Emerson J.B."/>
            <person name="Anantharaman K."/>
            <person name="Thomas B.C."/>
            <person name="Malmstrom R."/>
            <person name="Stieglmeier M."/>
            <person name="Klingl A."/>
            <person name="Woyke T."/>
            <person name="Ryan C.M."/>
            <person name="Banfield J.F."/>
        </authorList>
    </citation>
    <scope>NUCLEOTIDE SEQUENCE [LARGE SCALE GENOMIC DNA]</scope>
</reference>
<keyword evidence="2" id="KW-0812">Transmembrane</keyword>
<sequence length="381" mass="43641">MKLIYLANVRMPSERAYGIQIMKTCEALVSAGVDLVLVYPRRKNIICGNKNIFEYYGINNKFKIKDIPSPDFIKYGLGSFGFWLSAMFFYLYVVLFLLFDYRSYKFVLTRDFYAASFLRALGKKVTVEIHSLPENFSVAFEYFVRLNNKIIVLTQSIAGKMIHWGIMKSKINVVPDGVDMEKFNLGISKEEARERVNLPHNKNLILYSGHLYKWKGVYNLVDASVLLDDNTMIVFVGGTINEDVPTFKKYIEEKKADNILILGPKEYSDIPYYLAAADILVLPNSPEERKSSLYTSPLKMFEYMASDRPIVASDLVSLREILTDKSAVFFHADDSVDLADKIKYILNNQEIAVKIAAQAQNDVSKHSWRKRAEIILNFING</sequence>
<protein>
    <recommendedName>
        <fullName evidence="3">Glycosyl transferase family 1 domain-containing protein</fullName>
    </recommendedName>
</protein>
<dbReference type="Proteomes" id="UP000231450">
    <property type="component" value="Unassembled WGS sequence"/>
</dbReference>
<dbReference type="Gene3D" id="3.40.50.2000">
    <property type="entry name" value="Glycogen Phosphorylase B"/>
    <property type="match status" value="2"/>
</dbReference>
<evidence type="ECO:0000256" key="1">
    <source>
        <dbReference type="ARBA" id="ARBA00022679"/>
    </source>
</evidence>
<name>A0A2M8KDC2_9BACT</name>
<accession>A0A2M8KDC2</accession>
<dbReference type="SUPFAM" id="SSF53756">
    <property type="entry name" value="UDP-Glycosyltransferase/glycogen phosphorylase"/>
    <property type="match status" value="1"/>
</dbReference>
<evidence type="ECO:0000259" key="3">
    <source>
        <dbReference type="Pfam" id="PF00534"/>
    </source>
</evidence>
<dbReference type="GO" id="GO:0016757">
    <property type="term" value="F:glycosyltransferase activity"/>
    <property type="evidence" value="ECO:0007669"/>
    <property type="project" value="InterPro"/>
</dbReference>
<organism evidence="4 5">
    <name type="scientific">Candidatus Portnoybacteria bacterium CG10_big_fil_rev_8_21_14_0_10_36_7</name>
    <dbReference type="NCBI Taxonomy" id="1974812"/>
    <lineage>
        <taxon>Bacteria</taxon>
        <taxon>Candidatus Portnoyibacteriota</taxon>
    </lineage>
</organism>
<keyword evidence="2" id="KW-1133">Transmembrane helix</keyword>
<evidence type="ECO:0000256" key="2">
    <source>
        <dbReference type="SAM" id="Phobius"/>
    </source>
</evidence>
<keyword evidence="1" id="KW-0808">Transferase</keyword>
<dbReference type="PANTHER" id="PTHR46401:SF2">
    <property type="entry name" value="GLYCOSYLTRANSFERASE WBBK-RELATED"/>
    <property type="match status" value="1"/>
</dbReference>
<feature type="domain" description="Glycosyl transferase family 1" evidence="3">
    <location>
        <begin position="189"/>
        <end position="361"/>
    </location>
</feature>
<dbReference type="GO" id="GO:0009103">
    <property type="term" value="P:lipopolysaccharide biosynthetic process"/>
    <property type="evidence" value="ECO:0007669"/>
    <property type="project" value="TreeGrafter"/>
</dbReference>
<dbReference type="PANTHER" id="PTHR46401">
    <property type="entry name" value="GLYCOSYLTRANSFERASE WBBK-RELATED"/>
    <property type="match status" value="1"/>
</dbReference>
<dbReference type="InterPro" id="IPR001296">
    <property type="entry name" value="Glyco_trans_1"/>
</dbReference>
<evidence type="ECO:0000313" key="5">
    <source>
        <dbReference type="Proteomes" id="UP000231450"/>
    </source>
</evidence>
<dbReference type="AlphaFoldDB" id="A0A2M8KDC2"/>
<evidence type="ECO:0000313" key="4">
    <source>
        <dbReference type="EMBL" id="PJE57918.1"/>
    </source>
</evidence>
<dbReference type="EMBL" id="PFDW01000072">
    <property type="protein sequence ID" value="PJE57918.1"/>
    <property type="molecule type" value="Genomic_DNA"/>
</dbReference>